<sequence>MASQDVTQFLSSVGSELVECSDDVVKKRLPASAVAQLLDAHIETLSAKAPPPPASEAVEDGHMAEDFITDELHDALEAYSDATTRYTHTSMVASVVSEVIGALQHVVALQQAIEKEDKDVVARLCANAESEVAKIGIQANFQQGVVALKADAPLAQYACMDLLVNLCHTLANRLTEAEDVHNSSGLEIESTEDRIELKTVPQHPGRRLPPFRSSEPVAPWTRPFLEQVIEPVLTSGLRWTAVPTENGVLLERTASTASLKTGACIPEIKAILTAIQPLLPEEPEQRATLLRHCIPPMMDLMKTHLTSCLPSVLSSEELEKSTGWLVERAMELHRHLVQLRFVSDPALPRTRLSPQAPAPLSDLPAWTKSVPAIGKQHMVGAMLAHVRSTILDMHDRLWDPILQQAPMASNVPVPLQPAPDKPAVRTATQAPPAPAPPVSTPTKAPSQGKKPTLGVVKRGARLPDIQTTTQSSSVSQQKDPEDDWGWGDEDETESAPQDTSKKATGKDELDDDWGWGDDDAEVEQMLTQTTEQPSAADPAPDAGSDALETSLDAWNWNDDEAEEEEESQLYTTSSMATPPAVTKATASMAPQLQATYAVSQRILEIHEAFNTQWSRLNKDVPLRPWIAQGLVEMIQLYRGLMPVVHGPVLQQVPLLGMLFVNDCTYMALTLREYASQASQWGAFRLPSRQTLEASLRAEADWLDDMSTQWGQSLCAFQAHSLHECLDQADGFARTDNNARYEACERAIVQIQHLLAHLVNVWRPVMTRESMIEALCELVDGLFARTMQEIEDLQDISEPESMRLAKLCHKLLEAATSVLDGAETQVPTYFKFAYLPDILQGSMADLEYLLFGNESGSALCDYSREEMAMLVRALFADTPGRRRLLDGIQRWNGSGPV</sequence>
<dbReference type="InterPro" id="IPR055148">
    <property type="entry name" value="ZW10_C_2"/>
</dbReference>
<evidence type="ECO:0000259" key="2">
    <source>
        <dbReference type="Pfam" id="PF22766"/>
    </source>
</evidence>
<feature type="compositionally biased region" description="Low complexity" evidence="1">
    <location>
        <begin position="466"/>
        <end position="477"/>
    </location>
</feature>
<dbReference type="GO" id="GO:0007094">
    <property type="term" value="P:mitotic spindle assembly checkpoint signaling"/>
    <property type="evidence" value="ECO:0007669"/>
    <property type="project" value="TreeGrafter"/>
</dbReference>
<proteinExistence type="predicted"/>
<dbReference type="AlphaFoldDB" id="A0AAF0EJ53"/>
<dbReference type="InterPro" id="IPR046362">
    <property type="entry name" value="Zw10/DSL1_C_sf"/>
</dbReference>
<feature type="compositionally biased region" description="Acidic residues" evidence="1">
    <location>
        <begin position="508"/>
        <end position="517"/>
    </location>
</feature>
<protein>
    <submittedName>
        <fullName evidence="3">Ribosome biogenesis protein ytm1</fullName>
    </submittedName>
</protein>
<dbReference type="PANTHER" id="PTHR12205">
    <property type="entry name" value="CENTROMERE/KINETOCHORE PROTEIN ZW10"/>
    <property type="match status" value="1"/>
</dbReference>
<feature type="domain" description="ZW10 C-terminal helical" evidence="2">
    <location>
        <begin position="746"/>
        <end position="884"/>
    </location>
</feature>
<dbReference type="Pfam" id="PF22766">
    <property type="entry name" value="ZW10_C2"/>
    <property type="match status" value="1"/>
</dbReference>
<gene>
    <name evidence="3" type="primary">YTM1_1</name>
    <name evidence="3" type="ORF">MNAN1_000277</name>
</gene>
<reference evidence="3" key="1">
    <citation type="submission" date="2023-03" db="EMBL/GenBank/DDBJ databases">
        <title>Mating type loci evolution in Malassezia.</title>
        <authorList>
            <person name="Coelho M.A."/>
        </authorList>
    </citation>
    <scope>NUCLEOTIDE SEQUENCE</scope>
    <source>
        <strain evidence="3">CBS 9557</strain>
    </source>
</reference>
<dbReference type="PANTHER" id="PTHR12205:SF0">
    <property type="entry name" value="CENTROMERE_KINETOCHORE PROTEIN ZW10 HOMOLOG"/>
    <property type="match status" value="1"/>
</dbReference>
<organism evidence="3 4">
    <name type="scientific">Malassezia nana</name>
    <dbReference type="NCBI Taxonomy" id="180528"/>
    <lineage>
        <taxon>Eukaryota</taxon>
        <taxon>Fungi</taxon>
        <taxon>Dikarya</taxon>
        <taxon>Basidiomycota</taxon>
        <taxon>Ustilaginomycotina</taxon>
        <taxon>Malasseziomycetes</taxon>
        <taxon>Malasseziales</taxon>
        <taxon>Malasseziaceae</taxon>
        <taxon>Malassezia</taxon>
    </lineage>
</organism>
<evidence type="ECO:0000313" key="4">
    <source>
        <dbReference type="Proteomes" id="UP001213623"/>
    </source>
</evidence>
<dbReference type="EMBL" id="CP119892">
    <property type="protein sequence ID" value="WFD25308.1"/>
    <property type="molecule type" value="Genomic_DNA"/>
</dbReference>
<evidence type="ECO:0000313" key="3">
    <source>
        <dbReference type="EMBL" id="WFD25308.1"/>
    </source>
</evidence>
<keyword evidence="4" id="KW-1185">Reference proteome</keyword>
<dbReference type="Proteomes" id="UP001213623">
    <property type="component" value="Chromosome 1"/>
</dbReference>
<dbReference type="Gene3D" id="1.10.357.150">
    <property type="match status" value="1"/>
</dbReference>
<accession>A0AAF0EJ53</accession>
<feature type="compositionally biased region" description="Acidic residues" evidence="1">
    <location>
        <begin position="480"/>
        <end position="493"/>
    </location>
</feature>
<name>A0AAF0EJ53_9BASI</name>
<evidence type="ECO:0000256" key="1">
    <source>
        <dbReference type="SAM" id="MobiDB-lite"/>
    </source>
</evidence>
<dbReference type="GO" id="GO:0005737">
    <property type="term" value="C:cytoplasm"/>
    <property type="evidence" value="ECO:0007669"/>
    <property type="project" value="GOC"/>
</dbReference>
<dbReference type="GO" id="GO:1990423">
    <property type="term" value="C:RZZ complex"/>
    <property type="evidence" value="ECO:0007669"/>
    <property type="project" value="TreeGrafter"/>
</dbReference>
<dbReference type="GO" id="GO:0006888">
    <property type="term" value="P:endoplasmic reticulum to Golgi vesicle-mediated transport"/>
    <property type="evidence" value="ECO:0007669"/>
    <property type="project" value="TreeGrafter"/>
</dbReference>
<feature type="region of interest" description="Disordered" evidence="1">
    <location>
        <begin position="410"/>
        <end position="517"/>
    </location>
</feature>